<evidence type="ECO:0000256" key="1">
    <source>
        <dbReference type="SAM" id="Coils"/>
    </source>
</evidence>
<evidence type="ECO:0000313" key="4">
    <source>
        <dbReference type="Proteomes" id="UP000319449"/>
    </source>
</evidence>
<keyword evidence="4" id="KW-1185">Reference proteome</keyword>
<evidence type="ECO:0000313" key="3">
    <source>
        <dbReference type="EMBL" id="TWJ32623.1"/>
    </source>
</evidence>
<reference evidence="3 4" key="1">
    <citation type="submission" date="2019-07" db="EMBL/GenBank/DDBJ databases">
        <title>Genomic Encyclopedia of Archaeal and Bacterial Type Strains, Phase II (KMG-II): from individual species to whole genera.</title>
        <authorList>
            <person name="Goeker M."/>
        </authorList>
    </citation>
    <scope>NUCLEOTIDE SEQUENCE [LARGE SCALE GENOMIC DNA]</scope>
    <source>
        <strain evidence="3 4">ATCC BAA-1139</strain>
    </source>
</reference>
<feature type="signal peptide" evidence="2">
    <location>
        <begin position="1"/>
        <end position="22"/>
    </location>
</feature>
<evidence type="ECO:0000256" key="2">
    <source>
        <dbReference type="SAM" id="SignalP"/>
    </source>
</evidence>
<keyword evidence="2" id="KW-0732">Signal</keyword>
<name>A0A562WQK7_9BACT</name>
<gene>
    <name evidence="3" type="ORF">JN12_00597</name>
</gene>
<dbReference type="RefSeq" id="WP_145017946.1">
    <property type="nucleotide sequence ID" value="NZ_VLLN01000003.1"/>
</dbReference>
<dbReference type="OrthoDB" id="5398628at2"/>
<protein>
    <submittedName>
        <fullName evidence="3">Uncharacterized protein</fullName>
    </submittedName>
</protein>
<feature type="chain" id="PRO_5021826619" evidence="2">
    <location>
        <begin position="23"/>
        <end position="92"/>
    </location>
</feature>
<accession>A0A562WQK7</accession>
<dbReference type="AlphaFoldDB" id="A0A562WQK7"/>
<dbReference type="Proteomes" id="UP000319449">
    <property type="component" value="Unassembled WGS sequence"/>
</dbReference>
<proteinExistence type="predicted"/>
<keyword evidence="1" id="KW-0175">Coiled coil</keyword>
<dbReference type="EMBL" id="VLLN01000003">
    <property type="protein sequence ID" value="TWJ32623.1"/>
    <property type="molecule type" value="Genomic_DNA"/>
</dbReference>
<organism evidence="3 4">
    <name type="scientific">Geobacter argillaceus</name>
    <dbReference type="NCBI Taxonomy" id="345631"/>
    <lineage>
        <taxon>Bacteria</taxon>
        <taxon>Pseudomonadati</taxon>
        <taxon>Thermodesulfobacteriota</taxon>
        <taxon>Desulfuromonadia</taxon>
        <taxon>Geobacterales</taxon>
        <taxon>Geobacteraceae</taxon>
        <taxon>Geobacter</taxon>
    </lineage>
</organism>
<comment type="caution">
    <text evidence="3">The sequence shown here is derived from an EMBL/GenBank/DDBJ whole genome shotgun (WGS) entry which is preliminary data.</text>
</comment>
<feature type="coiled-coil region" evidence="1">
    <location>
        <begin position="36"/>
        <end position="89"/>
    </location>
</feature>
<sequence>MKRIGLLCAMGLLLATSMPAVAQMSATEKNECLLSSKSCKNEADSIQKKIKLLQKEIKKGKTVYSAEEIKKLQDKLKEANDLLDNLLKGGGK</sequence>